<keyword evidence="1" id="KW-0175">Coiled coil</keyword>
<dbReference type="RefSeq" id="WP_377913935.1">
    <property type="nucleotide sequence ID" value="NZ_JBHRZT010000030.1"/>
</dbReference>
<evidence type="ECO:0000313" key="3">
    <source>
        <dbReference type="Proteomes" id="UP001595752"/>
    </source>
</evidence>
<reference evidence="3" key="1">
    <citation type="journal article" date="2019" name="Int. J. Syst. Evol. Microbiol.">
        <title>The Global Catalogue of Microorganisms (GCM) 10K type strain sequencing project: providing services to taxonomists for standard genome sequencing and annotation.</title>
        <authorList>
            <consortium name="The Broad Institute Genomics Platform"/>
            <consortium name="The Broad Institute Genome Sequencing Center for Infectious Disease"/>
            <person name="Wu L."/>
            <person name="Ma J."/>
        </authorList>
    </citation>
    <scope>NUCLEOTIDE SEQUENCE [LARGE SCALE GENOMIC DNA]</scope>
    <source>
        <strain evidence="3">CCUG 61889</strain>
    </source>
</reference>
<name>A0ABV8B199_9BACI</name>
<evidence type="ECO:0000256" key="1">
    <source>
        <dbReference type="SAM" id="Coils"/>
    </source>
</evidence>
<proteinExistence type="predicted"/>
<protein>
    <submittedName>
        <fullName evidence="2">Uncharacterized protein</fullName>
    </submittedName>
</protein>
<sequence length="43" mass="5037">METKIDLVIELLEGIEADANTLKQRLRSIQSEIDELDQRFFSK</sequence>
<keyword evidence="3" id="KW-1185">Reference proteome</keyword>
<organism evidence="2 3">
    <name type="scientific">Bacillus songklensis</name>
    <dbReference type="NCBI Taxonomy" id="1069116"/>
    <lineage>
        <taxon>Bacteria</taxon>
        <taxon>Bacillati</taxon>
        <taxon>Bacillota</taxon>
        <taxon>Bacilli</taxon>
        <taxon>Bacillales</taxon>
        <taxon>Bacillaceae</taxon>
        <taxon>Bacillus</taxon>
    </lineage>
</organism>
<evidence type="ECO:0000313" key="2">
    <source>
        <dbReference type="EMBL" id="MFC3883447.1"/>
    </source>
</evidence>
<accession>A0ABV8B199</accession>
<gene>
    <name evidence="2" type="ORF">ACFOU2_07915</name>
</gene>
<dbReference type="EMBL" id="JBHRZT010000030">
    <property type="protein sequence ID" value="MFC3883447.1"/>
    <property type="molecule type" value="Genomic_DNA"/>
</dbReference>
<dbReference type="Proteomes" id="UP001595752">
    <property type="component" value="Unassembled WGS sequence"/>
</dbReference>
<feature type="coiled-coil region" evidence="1">
    <location>
        <begin position="12"/>
        <end position="39"/>
    </location>
</feature>
<comment type="caution">
    <text evidence="2">The sequence shown here is derived from an EMBL/GenBank/DDBJ whole genome shotgun (WGS) entry which is preliminary data.</text>
</comment>